<comment type="caution">
    <text evidence="2">The sequence shown here is derived from an EMBL/GenBank/DDBJ whole genome shotgun (WGS) entry which is preliminary data.</text>
</comment>
<name>A0AAV4S316_CAEEX</name>
<dbReference type="AlphaFoldDB" id="A0AAV4S316"/>
<keyword evidence="3" id="KW-1185">Reference proteome</keyword>
<gene>
    <name evidence="2" type="ORF">CEXT_802571</name>
</gene>
<reference evidence="2 3" key="1">
    <citation type="submission" date="2021-06" db="EMBL/GenBank/DDBJ databases">
        <title>Caerostris extrusa draft genome.</title>
        <authorList>
            <person name="Kono N."/>
            <person name="Arakawa K."/>
        </authorList>
    </citation>
    <scope>NUCLEOTIDE SEQUENCE [LARGE SCALE GENOMIC DNA]</scope>
</reference>
<dbReference type="EMBL" id="BPLR01008734">
    <property type="protein sequence ID" value="GIY26802.1"/>
    <property type="molecule type" value="Genomic_DNA"/>
</dbReference>
<evidence type="ECO:0000256" key="1">
    <source>
        <dbReference type="SAM" id="MobiDB-lite"/>
    </source>
</evidence>
<dbReference type="Proteomes" id="UP001054945">
    <property type="component" value="Unassembled WGS sequence"/>
</dbReference>
<protein>
    <submittedName>
        <fullName evidence="2">Uncharacterized protein</fullName>
    </submittedName>
</protein>
<organism evidence="2 3">
    <name type="scientific">Caerostris extrusa</name>
    <name type="common">Bark spider</name>
    <name type="synonym">Caerostris bankana</name>
    <dbReference type="NCBI Taxonomy" id="172846"/>
    <lineage>
        <taxon>Eukaryota</taxon>
        <taxon>Metazoa</taxon>
        <taxon>Ecdysozoa</taxon>
        <taxon>Arthropoda</taxon>
        <taxon>Chelicerata</taxon>
        <taxon>Arachnida</taxon>
        <taxon>Araneae</taxon>
        <taxon>Araneomorphae</taxon>
        <taxon>Entelegynae</taxon>
        <taxon>Araneoidea</taxon>
        <taxon>Araneidae</taxon>
        <taxon>Caerostris</taxon>
    </lineage>
</organism>
<feature type="region of interest" description="Disordered" evidence="1">
    <location>
        <begin position="1"/>
        <end position="20"/>
    </location>
</feature>
<evidence type="ECO:0000313" key="2">
    <source>
        <dbReference type="EMBL" id="GIY26802.1"/>
    </source>
</evidence>
<evidence type="ECO:0000313" key="3">
    <source>
        <dbReference type="Proteomes" id="UP001054945"/>
    </source>
</evidence>
<feature type="compositionally biased region" description="Polar residues" evidence="1">
    <location>
        <begin position="1"/>
        <end position="12"/>
    </location>
</feature>
<sequence length="119" mass="13320">MTNKSNSGTETTAAEKDISGRDLLRETKTCCTKLKEITGAHSHIKISRRSVSMYTDRKKMYAAMSPEVKEKKVCELWHFRNVAWDSVGGWGRKGIGILRVAIATDEGKHPSNEIHIFVG</sequence>
<accession>A0AAV4S316</accession>
<proteinExistence type="predicted"/>